<evidence type="ECO:0000313" key="1">
    <source>
        <dbReference type="EMBL" id="MBA6115364.1"/>
    </source>
</evidence>
<protein>
    <submittedName>
        <fullName evidence="1">Uncharacterized protein</fullName>
    </submittedName>
</protein>
<dbReference type="Proteomes" id="UP000553948">
    <property type="component" value="Unassembled WGS sequence"/>
</dbReference>
<name>A0A7W2KYX7_PSEPU</name>
<organism evidence="1 2">
    <name type="scientific">Pseudomonas putida</name>
    <name type="common">Arthrobacter siderocapsulatus</name>
    <dbReference type="NCBI Taxonomy" id="303"/>
    <lineage>
        <taxon>Bacteria</taxon>
        <taxon>Pseudomonadati</taxon>
        <taxon>Pseudomonadota</taxon>
        <taxon>Gammaproteobacteria</taxon>
        <taxon>Pseudomonadales</taxon>
        <taxon>Pseudomonadaceae</taxon>
        <taxon>Pseudomonas</taxon>
    </lineage>
</organism>
<dbReference type="RefSeq" id="WP_176514063.1">
    <property type="nucleotide sequence ID" value="NZ_CP060529.1"/>
</dbReference>
<evidence type="ECO:0000313" key="2">
    <source>
        <dbReference type="Proteomes" id="UP000553948"/>
    </source>
</evidence>
<dbReference type="AlphaFoldDB" id="A0A7W2KYX7"/>
<proteinExistence type="predicted"/>
<gene>
    <name evidence="1" type="ORF">H4C47_06450</name>
</gene>
<reference evidence="1 2" key="1">
    <citation type="submission" date="2020-07" db="EMBL/GenBank/DDBJ databases">
        <title>Diversity of carbapenemase encoding genes among Pseudomonas putida group clinical isolates in a tertiary Brazilian hospital.</title>
        <authorList>
            <person name="Alberto-Lei F."/>
            <person name="Nodari C.S."/>
            <person name="Streling A.P."/>
            <person name="Paulino J.T."/>
            <person name="Bessa-Neto F.O."/>
            <person name="Cayo R."/>
            <person name="Gales A.C."/>
        </authorList>
    </citation>
    <scope>NUCLEOTIDE SEQUENCE [LARGE SCALE GENOMIC DNA]</scope>
    <source>
        <strain evidence="1 2">12464</strain>
    </source>
</reference>
<sequence length="315" mass="35541">MSVFRNDASGFMACDRFVIEHPAIYKMMTYGDQEGPGSLRLPIVNWNTWGLPPRGILTWLGAQALGVYRYPWHPDQCQVMTPLGKDKAGALTVLRDHFGTPEQVQLGVKQMQLIYAHTQAVFRRRNQKTIVLHRSFRDDLHTVEGYADRLISQRCAALHLGLDSFQLNTNLLTSWSESDGYGGYPVTISVEHPVENVFWGSDLIASKSWHPEKAAVEAGEWVIIDRSFDGRLTVPVSGVSPGQLPVNWRPQYERGSHRTLSANGRAAAAQAYLSAQADRLEPLQHPFPPYYPSRRLMLSFKQRLKLACWIIRGKG</sequence>
<dbReference type="EMBL" id="JACGDG010000004">
    <property type="protein sequence ID" value="MBA6115364.1"/>
    <property type="molecule type" value="Genomic_DNA"/>
</dbReference>
<accession>A0A7W2KYX7</accession>
<comment type="caution">
    <text evidence="1">The sequence shown here is derived from an EMBL/GenBank/DDBJ whole genome shotgun (WGS) entry which is preliminary data.</text>
</comment>